<feature type="domain" description="DUF11" evidence="6">
    <location>
        <begin position="375"/>
        <end position="497"/>
    </location>
</feature>
<comment type="subcellular location">
    <subcellularLocation>
        <location evidence="1">Secreted</location>
    </subcellularLocation>
</comment>
<comment type="caution">
    <text evidence="7">The sequence shown here is derived from an EMBL/GenBank/DDBJ whole genome shotgun (WGS) entry which is preliminary data.</text>
</comment>
<feature type="compositionally biased region" description="Acidic residues" evidence="5">
    <location>
        <begin position="1001"/>
        <end position="1022"/>
    </location>
</feature>
<feature type="compositionally biased region" description="Acidic residues" evidence="5">
    <location>
        <begin position="1117"/>
        <end position="1144"/>
    </location>
</feature>
<keyword evidence="4" id="KW-0106">Calcium</keyword>
<dbReference type="SUPFAM" id="SSF49401">
    <property type="entry name" value="Bacterial adhesins"/>
    <property type="match status" value="1"/>
</dbReference>
<dbReference type="GO" id="GO:0005509">
    <property type="term" value="F:calcium ion binding"/>
    <property type="evidence" value="ECO:0007669"/>
    <property type="project" value="InterPro"/>
</dbReference>
<name>A0A4U1J8P3_9BACT</name>
<dbReference type="Pfam" id="PF01345">
    <property type="entry name" value="DUF11"/>
    <property type="match status" value="1"/>
</dbReference>
<accession>A0A4U1J8P3</accession>
<evidence type="ECO:0000259" key="6">
    <source>
        <dbReference type="Pfam" id="PF01345"/>
    </source>
</evidence>
<evidence type="ECO:0000313" key="7">
    <source>
        <dbReference type="EMBL" id="TKD04337.1"/>
    </source>
</evidence>
<evidence type="ECO:0000256" key="2">
    <source>
        <dbReference type="ARBA" id="ARBA00022525"/>
    </source>
</evidence>
<organism evidence="7 8">
    <name type="scientific">Polyangium fumosum</name>
    <dbReference type="NCBI Taxonomy" id="889272"/>
    <lineage>
        <taxon>Bacteria</taxon>
        <taxon>Pseudomonadati</taxon>
        <taxon>Myxococcota</taxon>
        <taxon>Polyangia</taxon>
        <taxon>Polyangiales</taxon>
        <taxon>Polyangiaceae</taxon>
        <taxon>Polyangium</taxon>
    </lineage>
</organism>
<feature type="compositionally biased region" description="Acidic residues" evidence="5">
    <location>
        <begin position="982"/>
        <end position="992"/>
    </location>
</feature>
<dbReference type="InterPro" id="IPR008966">
    <property type="entry name" value="Adhesion_dom_sf"/>
</dbReference>
<dbReference type="PANTHER" id="PTHR37467">
    <property type="entry name" value="EXPORTED CALCIUM-BINDING GLYCOPROTEIN-RELATED"/>
    <property type="match status" value="1"/>
</dbReference>
<feature type="region of interest" description="Disordered" evidence="5">
    <location>
        <begin position="710"/>
        <end position="1247"/>
    </location>
</feature>
<evidence type="ECO:0000256" key="1">
    <source>
        <dbReference type="ARBA" id="ARBA00004613"/>
    </source>
</evidence>
<dbReference type="RefSeq" id="WP_136931306.1">
    <property type="nucleotide sequence ID" value="NZ_SSMQ01000025.1"/>
</dbReference>
<dbReference type="Gene3D" id="2.60.40.740">
    <property type="match status" value="1"/>
</dbReference>
<dbReference type="EMBL" id="SSMQ01000025">
    <property type="protein sequence ID" value="TKD04337.1"/>
    <property type="molecule type" value="Genomic_DNA"/>
</dbReference>
<dbReference type="NCBIfam" id="TIGR01451">
    <property type="entry name" value="B_ant_repeat"/>
    <property type="match status" value="1"/>
</dbReference>
<feature type="compositionally biased region" description="Basic and acidic residues" evidence="5">
    <location>
        <begin position="1201"/>
        <end position="1228"/>
    </location>
</feature>
<feature type="compositionally biased region" description="Acidic residues" evidence="5">
    <location>
        <begin position="848"/>
        <end position="859"/>
    </location>
</feature>
<keyword evidence="8" id="KW-1185">Reference proteome</keyword>
<evidence type="ECO:0000256" key="3">
    <source>
        <dbReference type="ARBA" id="ARBA00022729"/>
    </source>
</evidence>
<feature type="region of interest" description="Disordered" evidence="5">
    <location>
        <begin position="500"/>
        <end position="521"/>
    </location>
</feature>
<dbReference type="InterPro" id="IPR059100">
    <property type="entry name" value="TSP3_bac"/>
</dbReference>
<evidence type="ECO:0000313" key="8">
    <source>
        <dbReference type="Proteomes" id="UP000309215"/>
    </source>
</evidence>
<dbReference type="SUPFAM" id="SSF103647">
    <property type="entry name" value="TSP type-3 repeat"/>
    <property type="match status" value="1"/>
</dbReference>
<gene>
    <name evidence="7" type="ORF">E8A74_23525</name>
</gene>
<feature type="compositionally biased region" description="Acidic residues" evidence="5">
    <location>
        <begin position="732"/>
        <end position="755"/>
    </location>
</feature>
<dbReference type="InterPro" id="IPR028974">
    <property type="entry name" value="TSP_type-3_rpt"/>
</dbReference>
<evidence type="ECO:0000256" key="5">
    <source>
        <dbReference type="SAM" id="MobiDB-lite"/>
    </source>
</evidence>
<feature type="compositionally biased region" description="Acidic residues" evidence="5">
    <location>
        <begin position="714"/>
        <end position="724"/>
    </location>
</feature>
<feature type="compositionally biased region" description="Acidic residues" evidence="5">
    <location>
        <begin position="1235"/>
        <end position="1247"/>
    </location>
</feature>
<proteinExistence type="predicted"/>
<dbReference type="Proteomes" id="UP000309215">
    <property type="component" value="Unassembled WGS sequence"/>
</dbReference>
<dbReference type="Pfam" id="PF18884">
    <property type="entry name" value="TSP3_bac"/>
    <property type="match status" value="5"/>
</dbReference>
<dbReference type="Pfam" id="PF11617">
    <property type="entry name" value="Cu-binding_MopE"/>
    <property type="match status" value="3"/>
</dbReference>
<dbReference type="OrthoDB" id="5495046at2"/>
<sequence>MRRHWLWAGLASVTALGICARDAAAEQKLRVQVDQRGDFLLVGNTLGYDCQNISGNPPPAPVVGTAPALAQCGNNASDSGIDILWRSDSPMAGQAETNTGITVANARSTAVLTIPAGATVTHAYLYWGATRSTTGADTTATLDRPGVFSQDLTSIQSYTTSTNNAYQSVANITSIVQQQGSGAYRVSGVDVENPVGQGANDETTFAGWYMVVLYERASDPPRNLAIFDGLDIVGSGNPQNVTLSGFLVPPAFANARLGVVAFEGDTTVTGDSFSFGGTQLTNALNPAANFFNRTRTNLGAAVTVAGDLPQLNGTAGSYAGMDMDIVDITPLLTAGQMSAPISATSDGDQYWLAGFVTSIPTYKPDFTTSLKTAVDVNGGALVVGDTVEYTIVATNTGNDTAINTVLKDPLPMGVTYVPGSIEVVSGPNAGAKTDASADDQGEYDAGTNTVLIRIGTGANATNGGTMLVNDTTTVKFRVTVNPDATGTILNQAIITAAGETGASAEDTPTDGNGPSPNEPPTPIYIDQCTSDANCMAPTPACNVAATPNTCVQCVTDTHCGGATPSCDVATNMCTCVPTGAEICDGLDNDCDGTIDEGFNVGMACSAGVGACQTSGAFACLPNGTSACNAISGEPGTETCNNIDDDCNGVTDDGFNVGMACSAGIGACLASGVLACDVSGLSTCNAVPGMPTPEVCGDGIDNNCDGVTDVGCQDSDGDGIPDDVETQNGTDPNDADSDDDGVSDGEEPDGNVDTDGDGLINALDPDSDDDGLFDGTELGKDCTNPATDPDAQSCRPDADPSTTTDPLDPDTDNGGVSDGDEDTNLNGKIDAGERDPNDPQDDSNAPTDSDGDGLSDDLEEQIGTNPNDADSDDDGVLDGQEPNPSADTDGDGLINALDPDSDNDGLFDGTEMGKDCSNPATDPSKGKCIADADPSTTTSPLDADTDKGGVSDGSEDVNRNGKVDPGEIDPNNGSDDSTKLDSDGDGLTDDYETEIGTNPNDGDSDDDGVPDGEEPNPTDDTDGDGILNALDPDSDGDGLKDGTEMGKDCSNPATDTSKGNCAPDGDNGATTTSPVNADTDGGGVSDGDEDTDKDGVVDPNERDPNDPQDDNVVPPTDSDNDGLTDDEEAEFGTDPNDADSDDDGVPDGQEPKPGEDTDKDGLINALDPDSDNDGLFDGTELGLGCSNPATDAAAETCIPDADMGKTKTDPLDADSDKGGLKDGEEDKNKNGVVDAGESDPLDPADDAVDGTILTGHGLCAARPGNDATPGVGFLLALAAGTALIRRRRRG</sequence>
<feature type="compositionally biased region" description="Basic and acidic residues" evidence="5">
    <location>
        <begin position="1036"/>
        <end position="1046"/>
    </location>
</feature>
<keyword evidence="2" id="KW-0964">Secreted</keyword>
<reference evidence="7 8" key="1">
    <citation type="submission" date="2019-04" db="EMBL/GenBank/DDBJ databases">
        <authorList>
            <person name="Li Y."/>
            <person name="Wang J."/>
        </authorList>
    </citation>
    <scope>NUCLEOTIDE SEQUENCE [LARGE SCALE GENOMIC DNA]</scope>
    <source>
        <strain evidence="7 8">DSM 14668</strain>
    </source>
</reference>
<feature type="compositionally biased region" description="Basic and acidic residues" evidence="5">
    <location>
        <begin position="1092"/>
        <end position="1104"/>
    </location>
</feature>
<evidence type="ECO:0000256" key="4">
    <source>
        <dbReference type="ARBA" id="ARBA00022837"/>
    </source>
</evidence>
<protein>
    <submittedName>
        <fullName evidence="7">DUF11 domain-containing protein</fullName>
    </submittedName>
</protein>
<dbReference type="PANTHER" id="PTHR37467:SF1">
    <property type="entry name" value="EXPORTED CALCIUM-BINDING GLYCOPROTEIN"/>
    <property type="match status" value="1"/>
</dbReference>
<dbReference type="InterPro" id="IPR053180">
    <property type="entry name" value="Ca-binding_acidic-repeat"/>
</dbReference>
<dbReference type="InterPro" id="IPR021655">
    <property type="entry name" value="Put_metal-bd"/>
</dbReference>
<dbReference type="InterPro" id="IPR047589">
    <property type="entry name" value="DUF11_rpt"/>
</dbReference>
<keyword evidence="3" id="KW-0732">Signal</keyword>
<feature type="compositionally biased region" description="Basic and acidic residues" evidence="5">
    <location>
        <begin position="955"/>
        <end position="964"/>
    </location>
</feature>
<dbReference type="InterPro" id="IPR001434">
    <property type="entry name" value="OmcB-like_DUF11"/>
</dbReference>
<feature type="compositionally biased region" description="Basic and acidic residues" evidence="5">
    <location>
        <begin position="1148"/>
        <end position="1160"/>
    </location>
</feature>